<reference evidence="2 3" key="1">
    <citation type="journal article" date="2016" name="PLoS Pathog.">
        <title>Biosynthesis of antibiotic leucinostatins in bio-control fungus Purpureocillium lilacinum and their inhibition on phytophthora revealed by genome mining.</title>
        <authorList>
            <person name="Wang G."/>
            <person name="Liu Z."/>
            <person name="Lin R."/>
            <person name="Li E."/>
            <person name="Mao Z."/>
            <person name="Ling J."/>
            <person name="Yang Y."/>
            <person name="Yin W.B."/>
            <person name="Xie B."/>
        </authorList>
    </citation>
    <scope>NUCLEOTIDE SEQUENCE [LARGE SCALE GENOMIC DNA]</scope>
    <source>
        <strain evidence="2">170</strain>
    </source>
</reference>
<evidence type="ECO:0008006" key="4">
    <source>
        <dbReference type="Google" id="ProtNLM"/>
    </source>
</evidence>
<dbReference type="CDD" id="cd14688">
    <property type="entry name" value="bZIP_YAP"/>
    <property type="match status" value="1"/>
</dbReference>
<dbReference type="GO" id="GO:0003700">
    <property type="term" value="F:DNA-binding transcription factor activity"/>
    <property type="evidence" value="ECO:0007669"/>
    <property type="project" value="InterPro"/>
</dbReference>
<dbReference type="PANTHER" id="PTHR37012">
    <property type="entry name" value="B-ZIP TRANSCRIPTION FACTOR (EUROFUNG)-RELATED"/>
    <property type="match status" value="1"/>
</dbReference>
<evidence type="ECO:0000256" key="1">
    <source>
        <dbReference type="SAM" id="MobiDB-lite"/>
    </source>
</evidence>
<dbReference type="EMBL" id="LSBJ02000008">
    <property type="protein sequence ID" value="OAQ57530.2"/>
    <property type="molecule type" value="Genomic_DNA"/>
</dbReference>
<evidence type="ECO:0000313" key="2">
    <source>
        <dbReference type="EMBL" id="OAQ57530.2"/>
    </source>
</evidence>
<gene>
    <name evidence="2" type="ORF">VFPPC_12344</name>
</gene>
<proteinExistence type="predicted"/>
<feature type="region of interest" description="Disordered" evidence="1">
    <location>
        <begin position="139"/>
        <end position="177"/>
    </location>
</feature>
<dbReference type="AlphaFoldDB" id="A0A179EWY3"/>
<sequence length="262" mass="29481">MVSVLPRRSYQPTAYLFLMNLQRVATLHLQLWMETYASQLTVPDLEDHLIMTIAPRPVCNLTSAQLERKRAQDRLAQRATRERTREHIRRLEQAVYELRVRTAAESNGVDPNSLQELHLRNQALREELARLRGLAAAERGVSSVHQPGDPEMNPAPPSPFTQLSDTEMQSQSPSQARDTYQCCVGDSALFFQHSPDSHEPNAQAAHANHMTAAEQQPEWLALSLWNSSVMRFNLSGSSRPSQIAQQHALSCPQSFGCTCTKD</sequence>
<dbReference type="GeneID" id="28854250"/>
<dbReference type="OrthoDB" id="3535998at2759"/>
<feature type="compositionally biased region" description="Polar residues" evidence="1">
    <location>
        <begin position="160"/>
        <end position="177"/>
    </location>
</feature>
<evidence type="ECO:0000313" key="3">
    <source>
        <dbReference type="Proteomes" id="UP000078397"/>
    </source>
</evidence>
<organism evidence="2 3">
    <name type="scientific">Pochonia chlamydosporia 170</name>
    <dbReference type="NCBI Taxonomy" id="1380566"/>
    <lineage>
        <taxon>Eukaryota</taxon>
        <taxon>Fungi</taxon>
        <taxon>Dikarya</taxon>
        <taxon>Ascomycota</taxon>
        <taxon>Pezizomycotina</taxon>
        <taxon>Sordariomycetes</taxon>
        <taxon>Hypocreomycetidae</taxon>
        <taxon>Hypocreales</taxon>
        <taxon>Clavicipitaceae</taxon>
        <taxon>Pochonia</taxon>
    </lineage>
</organism>
<dbReference type="SUPFAM" id="SSF57959">
    <property type="entry name" value="Leucine zipper domain"/>
    <property type="match status" value="1"/>
</dbReference>
<dbReference type="KEGG" id="pchm:VFPPC_12344"/>
<dbReference type="Proteomes" id="UP000078397">
    <property type="component" value="Unassembled WGS sequence"/>
</dbReference>
<accession>A0A179EWY3</accession>
<name>A0A179EWY3_METCM</name>
<keyword evidence="3" id="KW-1185">Reference proteome</keyword>
<dbReference type="Gene3D" id="1.20.5.170">
    <property type="match status" value="1"/>
</dbReference>
<protein>
    <recommendedName>
        <fullName evidence="4">BZIP domain-containing protein</fullName>
    </recommendedName>
</protein>
<comment type="caution">
    <text evidence="2">The sequence shown here is derived from an EMBL/GenBank/DDBJ whole genome shotgun (WGS) entry which is preliminary data.</text>
</comment>
<dbReference type="PANTHER" id="PTHR37012:SF2">
    <property type="entry name" value="BZIP DOMAIN-CONTAINING PROTEIN-RELATED"/>
    <property type="match status" value="1"/>
</dbReference>
<dbReference type="RefSeq" id="XP_022283885.1">
    <property type="nucleotide sequence ID" value="XM_022428823.1"/>
</dbReference>
<dbReference type="InterPro" id="IPR046347">
    <property type="entry name" value="bZIP_sf"/>
</dbReference>